<dbReference type="Proteomes" id="UP000183413">
    <property type="component" value="Unassembled WGS sequence"/>
</dbReference>
<name>A0A1I5EJZ0_9ACTN</name>
<sequence length="366" mass="40685">MQVLFSGEVHVHYSQLYVTSSPDLISDLQGCFLGQENGLCGAASPGALYLITGLHTGDVGVVVESHSEPPPVDKDWEEIVEVSFTPETDDVTLMQWAGEAAWSLDLDRVDYRVRYCASGMQAARDADTRLDDEPQIDRYLLQFWPAPPEADRVLKQTTEHAAYWHSFARGLPPAPTPEEQAEAARLAELEKERERERAKLRFETHSWGGHLPSERLRRVSGNARAMARLDRELGEAIAAADPQVQREVARWVARRAYDVAGLTSIDWIAPALHAMDQGRDLPPPFDDFEQVWPRLWADERVPSTTVTLPHGQIHNFSQQAAAIPALFGAVESDPLQAALDALWAAAAAFGTEHPSLLQEVRIAFKL</sequence>
<organism evidence="2 3">
    <name type="scientific">Actinomadura madurae</name>
    <dbReference type="NCBI Taxonomy" id="1993"/>
    <lineage>
        <taxon>Bacteria</taxon>
        <taxon>Bacillati</taxon>
        <taxon>Actinomycetota</taxon>
        <taxon>Actinomycetes</taxon>
        <taxon>Streptosporangiales</taxon>
        <taxon>Thermomonosporaceae</taxon>
        <taxon>Actinomadura</taxon>
    </lineage>
</organism>
<keyword evidence="1" id="KW-0175">Coiled coil</keyword>
<dbReference type="AlphaFoldDB" id="A0A1I5EJZ0"/>
<dbReference type="RefSeq" id="WP_075021040.1">
    <property type="nucleotide sequence ID" value="NZ_FOVH01000004.1"/>
</dbReference>
<gene>
    <name evidence="2" type="ORF">SAMN04489713_104153</name>
</gene>
<proteinExistence type="predicted"/>
<evidence type="ECO:0000313" key="2">
    <source>
        <dbReference type="EMBL" id="SFO11710.1"/>
    </source>
</evidence>
<dbReference type="EMBL" id="FOVH01000004">
    <property type="protein sequence ID" value="SFO11710.1"/>
    <property type="molecule type" value="Genomic_DNA"/>
</dbReference>
<protein>
    <submittedName>
        <fullName evidence="2">Uncharacterized protein</fullName>
    </submittedName>
</protein>
<evidence type="ECO:0000313" key="3">
    <source>
        <dbReference type="Proteomes" id="UP000183413"/>
    </source>
</evidence>
<accession>A0A1I5EJZ0</accession>
<reference evidence="2 3" key="1">
    <citation type="submission" date="2016-10" db="EMBL/GenBank/DDBJ databases">
        <authorList>
            <person name="de Groot N.N."/>
        </authorList>
    </citation>
    <scope>NUCLEOTIDE SEQUENCE [LARGE SCALE GENOMIC DNA]</scope>
    <source>
        <strain evidence="2 3">DSM 43067</strain>
    </source>
</reference>
<dbReference type="InParanoid" id="A0A1I5EJZ0"/>
<feature type="coiled-coil region" evidence="1">
    <location>
        <begin position="179"/>
        <end position="206"/>
    </location>
</feature>
<dbReference type="STRING" id="1993.SAMN04489713_104153"/>
<evidence type="ECO:0000256" key="1">
    <source>
        <dbReference type="SAM" id="Coils"/>
    </source>
</evidence>
<dbReference type="eggNOG" id="ENOG502ZFB5">
    <property type="taxonomic scope" value="Bacteria"/>
</dbReference>
<dbReference type="OrthoDB" id="4485313at2"/>
<keyword evidence="3" id="KW-1185">Reference proteome</keyword>